<evidence type="ECO:0000313" key="3">
    <source>
        <dbReference type="EMBL" id="QCD95905.1"/>
    </source>
</evidence>
<dbReference type="GO" id="GO:0017128">
    <property type="term" value="F:phospholipid scramblase activity"/>
    <property type="evidence" value="ECO:0007669"/>
    <property type="project" value="InterPro"/>
</dbReference>
<sequence>MSSLRPFWWITNSIYVEVDDQEVGVVHRRWHLWRRIYDLYLGKEENGFPFTNGHNRN</sequence>
<reference evidence="3 4" key="1">
    <citation type="submission" date="2019-04" db="EMBL/GenBank/DDBJ databases">
        <title>An improved genome assembly and genetic linkage map for asparagus bean, Vigna unguiculata ssp. sesquipedialis.</title>
        <authorList>
            <person name="Xia Q."/>
            <person name="Zhang R."/>
            <person name="Dong Y."/>
        </authorList>
    </citation>
    <scope>NUCLEOTIDE SEQUENCE [LARGE SCALE GENOMIC DNA]</scope>
    <source>
        <tissue evidence="3">Leaf</tissue>
    </source>
</reference>
<dbReference type="Proteomes" id="UP000501690">
    <property type="component" value="Linkage Group LG6"/>
</dbReference>
<comment type="similarity">
    <text evidence="1 2">Belongs to the phospholipid scramblase family.</text>
</comment>
<dbReference type="EMBL" id="CP039350">
    <property type="protein sequence ID" value="QCD95905.1"/>
    <property type="molecule type" value="Genomic_DNA"/>
</dbReference>
<dbReference type="Pfam" id="PF03803">
    <property type="entry name" value="Scramblase"/>
    <property type="match status" value="1"/>
</dbReference>
<protein>
    <recommendedName>
        <fullName evidence="2">Phospholipid scramblase</fullName>
    </recommendedName>
</protein>
<name>A0A4D6M417_VIGUN</name>
<evidence type="ECO:0000313" key="4">
    <source>
        <dbReference type="Proteomes" id="UP000501690"/>
    </source>
</evidence>
<dbReference type="InterPro" id="IPR005552">
    <property type="entry name" value="Scramblase"/>
</dbReference>
<gene>
    <name evidence="3" type="ORF">DEO72_LG6g602</name>
</gene>
<organism evidence="3 4">
    <name type="scientific">Vigna unguiculata</name>
    <name type="common">Cowpea</name>
    <dbReference type="NCBI Taxonomy" id="3917"/>
    <lineage>
        <taxon>Eukaryota</taxon>
        <taxon>Viridiplantae</taxon>
        <taxon>Streptophyta</taxon>
        <taxon>Embryophyta</taxon>
        <taxon>Tracheophyta</taxon>
        <taxon>Spermatophyta</taxon>
        <taxon>Magnoliopsida</taxon>
        <taxon>eudicotyledons</taxon>
        <taxon>Gunneridae</taxon>
        <taxon>Pentapetalae</taxon>
        <taxon>rosids</taxon>
        <taxon>fabids</taxon>
        <taxon>Fabales</taxon>
        <taxon>Fabaceae</taxon>
        <taxon>Papilionoideae</taxon>
        <taxon>50 kb inversion clade</taxon>
        <taxon>NPAAA clade</taxon>
        <taxon>indigoferoid/millettioid clade</taxon>
        <taxon>Phaseoleae</taxon>
        <taxon>Vigna</taxon>
    </lineage>
</organism>
<evidence type="ECO:0000256" key="2">
    <source>
        <dbReference type="RuleBase" id="RU363116"/>
    </source>
</evidence>
<proteinExistence type="inferred from homology"/>
<accession>A0A4D6M417</accession>
<keyword evidence="4" id="KW-1185">Reference proteome</keyword>
<dbReference type="AlphaFoldDB" id="A0A4D6M417"/>
<evidence type="ECO:0000256" key="1">
    <source>
        <dbReference type="ARBA" id="ARBA00005350"/>
    </source>
</evidence>